<sequence>MSHEMDFFDWPQLDEYYTGNDISANPENFPFPESNDNASLAWTDYFPPPNQSLNQTPALTQRTGSSFSSTQDSCPCQDGGTGSQNDVAEEDEERRRTQNRNSQRIYRQRRMEERQRFEERAIAAEEAAKELRQHLTELQSVIACLRYQVQQLEAEKAMLQGTCGGDLS</sequence>
<feature type="region of interest" description="Disordered" evidence="2">
    <location>
        <begin position="16"/>
        <end position="103"/>
    </location>
</feature>
<evidence type="ECO:0000256" key="1">
    <source>
        <dbReference type="SAM" id="Coils"/>
    </source>
</evidence>
<dbReference type="AlphaFoldDB" id="A0A8H7T6G4"/>
<dbReference type="Gene3D" id="1.20.5.170">
    <property type="match status" value="1"/>
</dbReference>
<evidence type="ECO:0000259" key="3">
    <source>
        <dbReference type="PROSITE" id="PS50217"/>
    </source>
</evidence>
<dbReference type="OrthoDB" id="3563860at2759"/>
<dbReference type="InterPro" id="IPR004827">
    <property type="entry name" value="bZIP"/>
</dbReference>
<evidence type="ECO:0000313" key="4">
    <source>
        <dbReference type="EMBL" id="KAG4416014.1"/>
    </source>
</evidence>
<gene>
    <name evidence="4" type="ORF">IFR04_010839</name>
</gene>
<dbReference type="Proteomes" id="UP000664132">
    <property type="component" value="Unassembled WGS sequence"/>
</dbReference>
<organism evidence="4 5">
    <name type="scientific">Cadophora malorum</name>
    <dbReference type="NCBI Taxonomy" id="108018"/>
    <lineage>
        <taxon>Eukaryota</taxon>
        <taxon>Fungi</taxon>
        <taxon>Dikarya</taxon>
        <taxon>Ascomycota</taxon>
        <taxon>Pezizomycotina</taxon>
        <taxon>Leotiomycetes</taxon>
        <taxon>Helotiales</taxon>
        <taxon>Ploettnerulaceae</taxon>
        <taxon>Cadophora</taxon>
    </lineage>
</organism>
<feature type="compositionally biased region" description="Polar residues" evidence="2">
    <location>
        <begin position="51"/>
        <end position="74"/>
    </location>
</feature>
<evidence type="ECO:0000313" key="5">
    <source>
        <dbReference type="Proteomes" id="UP000664132"/>
    </source>
</evidence>
<feature type="coiled-coil region" evidence="1">
    <location>
        <begin position="114"/>
        <end position="162"/>
    </location>
</feature>
<proteinExistence type="predicted"/>
<comment type="caution">
    <text evidence="4">The sequence shown here is derived from an EMBL/GenBank/DDBJ whole genome shotgun (WGS) entry which is preliminary data.</text>
</comment>
<protein>
    <recommendedName>
        <fullName evidence="3">BZIP domain-containing protein</fullName>
    </recommendedName>
</protein>
<dbReference type="PROSITE" id="PS50217">
    <property type="entry name" value="BZIP"/>
    <property type="match status" value="1"/>
</dbReference>
<reference evidence="4" key="1">
    <citation type="submission" date="2021-02" db="EMBL/GenBank/DDBJ databases">
        <title>Genome sequence Cadophora malorum strain M34.</title>
        <authorList>
            <person name="Stefanovic E."/>
            <person name="Vu D."/>
            <person name="Scully C."/>
            <person name="Dijksterhuis J."/>
            <person name="Roader J."/>
            <person name="Houbraken J."/>
        </authorList>
    </citation>
    <scope>NUCLEOTIDE SEQUENCE</scope>
    <source>
        <strain evidence="4">M34</strain>
    </source>
</reference>
<feature type="domain" description="BZIP" evidence="3">
    <location>
        <begin position="89"/>
        <end position="152"/>
    </location>
</feature>
<name>A0A8H7T6G4_9HELO</name>
<keyword evidence="5" id="KW-1185">Reference proteome</keyword>
<dbReference type="EMBL" id="JAFJYH010000200">
    <property type="protein sequence ID" value="KAG4416014.1"/>
    <property type="molecule type" value="Genomic_DNA"/>
</dbReference>
<keyword evidence="1" id="KW-0175">Coiled coil</keyword>
<accession>A0A8H7T6G4</accession>
<dbReference type="GO" id="GO:0003700">
    <property type="term" value="F:DNA-binding transcription factor activity"/>
    <property type="evidence" value="ECO:0007669"/>
    <property type="project" value="InterPro"/>
</dbReference>
<evidence type="ECO:0000256" key="2">
    <source>
        <dbReference type="SAM" id="MobiDB-lite"/>
    </source>
</evidence>